<gene>
    <name evidence="2" type="ordered locus">Gobs_2030</name>
</gene>
<feature type="compositionally biased region" description="Polar residues" evidence="1">
    <location>
        <begin position="15"/>
        <end position="33"/>
    </location>
</feature>
<proteinExistence type="predicted"/>
<dbReference type="HOGENOM" id="CLU_1014741_0_0_11"/>
<dbReference type="KEGG" id="gob:Gobs_2030"/>
<organism evidence="2 3">
    <name type="scientific">Geodermatophilus obscurus (strain ATCC 25078 / DSM 43160 / JCM 3152 / CCUG 61914 / KCC A-0152 / KCTC 9177 / NBRC 13315 / NRRL B-3577 / G-20)</name>
    <dbReference type="NCBI Taxonomy" id="526225"/>
    <lineage>
        <taxon>Bacteria</taxon>
        <taxon>Bacillati</taxon>
        <taxon>Actinomycetota</taxon>
        <taxon>Actinomycetes</taxon>
        <taxon>Geodermatophilales</taxon>
        <taxon>Geodermatophilaceae</taxon>
        <taxon>Geodermatophilus</taxon>
    </lineage>
</organism>
<evidence type="ECO:0000313" key="3">
    <source>
        <dbReference type="Proteomes" id="UP000001382"/>
    </source>
</evidence>
<name>D2SF28_GEOOG</name>
<feature type="compositionally biased region" description="Low complexity" evidence="1">
    <location>
        <begin position="69"/>
        <end position="79"/>
    </location>
</feature>
<evidence type="ECO:0000313" key="2">
    <source>
        <dbReference type="EMBL" id="ADB74718.1"/>
    </source>
</evidence>
<dbReference type="AlphaFoldDB" id="D2SF28"/>
<evidence type="ECO:0000256" key="1">
    <source>
        <dbReference type="SAM" id="MobiDB-lite"/>
    </source>
</evidence>
<accession>D2SF28</accession>
<sequence length="274" mass="29108">MITASESSFLFRVKSSASRARPTSSGCTHTSRTPASAASWSSPPPAVTGRLTRHHDRGEVRRGRPGQPPGHRLGQLPGLRGDRAPGDHRRVLVAQRADLLVSGQVEGQHRRLPGDHRPQPGQPLVAPTITTRQPASTTVGHDILMRWDTKPVTPSGGCPRPPPLRSLLREAPYLWRDPRSIASMVLAPSGGLRWCRTAAAVKVERPTGRTTLTAARTGTDCSPRRGGMSAFGRCAAPGPASRRWSQGQGQGCGARAPGLISVRAARVGAAAATW</sequence>
<keyword evidence="3" id="KW-1185">Reference proteome</keyword>
<dbReference type="EMBL" id="CP001867">
    <property type="protein sequence ID" value="ADB74718.1"/>
    <property type="molecule type" value="Genomic_DNA"/>
</dbReference>
<protein>
    <submittedName>
        <fullName evidence="2">Uncharacterized protein</fullName>
    </submittedName>
</protein>
<reference evidence="2 3" key="1">
    <citation type="journal article" date="2010" name="Stand. Genomic Sci.">
        <title>Complete genome sequence of Geodermatophilus obscurus type strain (G-20).</title>
        <authorList>
            <person name="Ivanova N."/>
            <person name="Sikorski J."/>
            <person name="Jando M."/>
            <person name="Munk C."/>
            <person name="Lapidus A."/>
            <person name="Glavina Del Rio T."/>
            <person name="Copeland A."/>
            <person name="Tice H."/>
            <person name="Cheng J.-F."/>
            <person name="Lucas S."/>
            <person name="Chen F."/>
            <person name="Nolan M."/>
            <person name="Bruce D."/>
            <person name="Goodwin L."/>
            <person name="Pitluck S."/>
            <person name="Mavromatis K."/>
            <person name="Mikhailova N."/>
            <person name="Pati A."/>
            <person name="Chen A."/>
            <person name="Palaniappan K."/>
            <person name="Land M."/>
            <person name="Hauser L."/>
            <person name="Chang Y.-J."/>
            <person name="Jeffries C.D."/>
            <person name="Meincke L."/>
            <person name="Brettin T."/>
            <person name="Detter J.C."/>
            <person name="Detter J.C."/>
            <person name="Rohde M."/>
            <person name="Goeker M."/>
            <person name="Bristow J."/>
            <person name="Eisen J.A."/>
            <person name="Markowitz V."/>
            <person name="Hugenholtz P."/>
            <person name="Kyrpides N.C."/>
            <person name="Klenk H.-P."/>
        </authorList>
    </citation>
    <scope>NUCLEOTIDE SEQUENCE [LARGE SCALE GENOMIC DNA]</scope>
    <source>
        <strain evidence="3">ATCC 25078 / DSM 43160 / JCM 3152 / KCC A-0152 / KCTC 9177 / NBRC 13315 / NRRL B-3577 / G-20</strain>
    </source>
</reference>
<feature type="region of interest" description="Disordered" evidence="1">
    <location>
        <begin position="1"/>
        <end position="85"/>
    </location>
</feature>
<dbReference type="Proteomes" id="UP000001382">
    <property type="component" value="Chromosome"/>
</dbReference>
<reference evidence="3" key="2">
    <citation type="submission" date="2010-01" db="EMBL/GenBank/DDBJ databases">
        <title>The complete genome of Geodermatophilus obscurus DSM 43160.</title>
        <authorList>
            <consortium name="US DOE Joint Genome Institute (JGI-PGF)"/>
            <person name="Lucas S."/>
            <person name="Copeland A."/>
            <person name="Lapidus A."/>
            <person name="Glavina del Rio T."/>
            <person name="Dalin E."/>
            <person name="Tice H."/>
            <person name="Bruce D."/>
            <person name="Goodwin L."/>
            <person name="Pitluck S."/>
            <person name="Kyrpides N."/>
            <person name="Mavromatis K."/>
            <person name="Ivanova N."/>
            <person name="Munk A.C."/>
            <person name="Brettin T."/>
            <person name="Detter J.C."/>
            <person name="Han C."/>
            <person name="Larimer F."/>
            <person name="Land M."/>
            <person name="Hauser L."/>
            <person name="Markowitz V."/>
            <person name="Cheng J.-F."/>
            <person name="Hugenholtz P."/>
            <person name="Woyke T."/>
            <person name="Wu D."/>
            <person name="Jando M."/>
            <person name="Schneider S."/>
            <person name="Klenk H.-P."/>
            <person name="Eisen J.A."/>
        </authorList>
    </citation>
    <scope>NUCLEOTIDE SEQUENCE [LARGE SCALE GENOMIC DNA]</scope>
    <source>
        <strain evidence="3">ATCC 25078 / DSM 43160 / JCM 3152 / KCC A-0152 / KCTC 9177 / NBRC 13315 / NRRL B-3577 / G-20</strain>
    </source>
</reference>